<evidence type="ECO:0000256" key="6">
    <source>
        <dbReference type="ARBA" id="ARBA00047473"/>
    </source>
</evidence>
<evidence type="ECO:0000256" key="2">
    <source>
        <dbReference type="ARBA" id="ARBA00006601"/>
    </source>
</evidence>
<evidence type="ECO:0000259" key="8">
    <source>
        <dbReference type="SMART" id="SM00984"/>
    </source>
</evidence>
<dbReference type="Gene3D" id="3.40.50.720">
    <property type="entry name" value="NAD(P)-binding Rossmann-like Domain"/>
    <property type="match status" value="2"/>
</dbReference>
<evidence type="ECO:0000256" key="7">
    <source>
        <dbReference type="PIRNR" id="PIRNR000124"/>
    </source>
</evidence>
<evidence type="ECO:0000313" key="9">
    <source>
        <dbReference type="EMBL" id="CAI2718218.1"/>
    </source>
</evidence>
<dbReference type="SMART" id="SM00984">
    <property type="entry name" value="UDPG_MGDP_dh_C"/>
    <property type="match status" value="1"/>
</dbReference>
<dbReference type="Gene3D" id="1.20.5.100">
    <property type="entry name" value="Cytochrome c1, transmembrane anchor, C-terminal"/>
    <property type="match status" value="1"/>
</dbReference>
<dbReference type="InterPro" id="IPR017476">
    <property type="entry name" value="UDP-Glc/GDP-Man"/>
</dbReference>
<dbReference type="Pfam" id="PF00984">
    <property type="entry name" value="UDPG_MGDP_dh"/>
    <property type="match status" value="1"/>
</dbReference>
<comment type="similarity">
    <text evidence="2 7">Belongs to the UDP-glucose/GDP-mannose dehydrogenase family.</text>
</comment>
<dbReference type="PANTHER" id="PTHR11374:SF3">
    <property type="entry name" value="UDP-GLUCOSE 6-DEHYDROGENASE"/>
    <property type="match status" value="1"/>
</dbReference>
<dbReference type="GO" id="GO:0003979">
    <property type="term" value="F:UDP-glucose 6-dehydrogenase activity"/>
    <property type="evidence" value="ECO:0007669"/>
    <property type="project" value="UniProtKB-EC"/>
</dbReference>
<dbReference type="InterPro" id="IPR001732">
    <property type="entry name" value="UDP-Glc/GDP-Man_DH_N"/>
</dbReference>
<keyword evidence="5" id="KW-0520">NAD</keyword>
<dbReference type="SUPFAM" id="SSF52413">
    <property type="entry name" value="UDP-glucose/GDP-mannose dehydrogenase C-terminal domain"/>
    <property type="match status" value="1"/>
</dbReference>
<proteinExistence type="inferred from homology"/>
<accession>A0ABM9HDP4</accession>
<dbReference type="SUPFAM" id="SSF51735">
    <property type="entry name" value="NAD(P)-binding Rossmann-fold domains"/>
    <property type="match status" value="1"/>
</dbReference>
<dbReference type="InterPro" id="IPR014026">
    <property type="entry name" value="UDP-Glc/GDP-Man_DH_dimer"/>
</dbReference>
<evidence type="ECO:0000256" key="3">
    <source>
        <dbReference type="ARBA" id="ARBA00012954"/>
    </source>
</evidence>
<dbReference type="NCBIfam" id="TIGR03026">
    <property type="entry name" value="NDP-sugDHase"/>
    <property type="match status" value="1"/>
</dbReference>
<dbReference type="EC" id="1.1.1.22" evidence="3"/>
<dbReference type="EMBL" id="OX336137">
    <property type="protein sequence ID" value="CAI2718218.1"/>
    <property type="molecule type" value="Genomic_DNA"/>
</dbReference>
<dbReference type="InterPro" id="IPR036220">
    <property type="entry name" value="UDP-Glc/GDP-Man_DH_C_sf"/>
</dbReference>
<comment type="pathway">
    <text evidence="1">Nucleotide-sugar biosynthesis; UDP-alpha-D-glucuronate biosynthesis; UDP-alpha-D-glucuronate from UDP-alpha-D-glucose: step 1/1.</text>
</comment>
<dbReference type="InterPro" id="IPR028356">
    <property type="entry name" value="UDPglc_DH_euk"/>
</dbReference>
<dbReference type="InterPro" id="IPR008927">
    <property type="entry name" value="6-PGluconate_DH-like_C_sf"/>
</dbReference>
<dbReference type="Pfam" id="PF03720">
    <property type="entry name" value="UDPG_MGDP_dh_C"/>
    <property type="match status" value="1"/>
</dbReference>
<organism evidence="9 10">
    <name type="scientific">Nitrospina watsonii</name>
    <dbReference type="NCBI Taxonomy" id="1323948"/>
    <lineage>
        <taxon>Bacteria</taxon>
        <taxon>Pseudomonadati</taxon>
        <taxon>Nitrospinota/Tectimicrobiota group</taxon>
        <taxon>Nitrospinota</taxon>
        <taxon>Nitrospinia</taxon>
        <taxon>Nitrospinales</taxon>
        <taxon>Nitrospinaceae</taxon>
        <taxon>Nitrospina</taxon>
    </lineage>
</organism>
<dbReference type="SUPFAM" id="SSF48179">
    <property type="entry name" value="6-phosphogluconate dehydrogenase C-terminal domain-like"/>
    <property type="match status" value="1"/>
</dbReference>
<evidence type="ECO:0000256" key="5">
    <source>
        <dbReference type="ARBA" id="ARBA00023027"/>
    </source>
</evidence>
<feature type="domain" description="UDP-glucose/GDP-mannose dehydrogenase C-terminal" evidence="8">
    <location>
        <begin position="336"/>
        <end position="442"/>
    </location>
</feature>
<gene>
    <name evidence="9" type="primary">ugd</name>
    <name evidence="9" type="ORF">NSPWAT_1359</name>
</gene>
<sequence>MEAAVGDFAKKIVCIGAGYVGGPTMAVIAHHCPEYRVTVVDISREKIALWNSEQLPIYEPGLYERVAKARGHNLFFSTEIDKEISEADIVFVTVNTPTKTYGEGAGRTVDLQFIEQTARRIKANAGSDTIVVEKSTIPVRAAETLRRILHSGNDGVHFEILSNPEFMAEGTAVRDMEQPDRILVGSMDTPSGLKARDELTKIYEHWVPAERILTTNLWSSELSKLVANAFLAQRISSINSISALCEMTEADVTQVGHAVGMDSRIGAKFLNAGVGFGGSCFRKDLLNLIYLCEHYGLHPVAEFWQKVVDINDFQMQRFVHRMITAMFNSVVGKKIAIFGFAFKPDTGDTRDAPAIHICRSLLEERAWLSITDPYALDNARKDLEGFPGEIDYGTDPYEAVKGAHAIALLTEWENYRGLDYKKIYESMEKPAFLFDGRNHLDHDALFDIGFNVYGVGKPAREHFD</sequence>
<dbReference type="InterPro" id="IPR014027">
    <property type="entry name" value="UDP-Glc/GDP-Man_DH_C"/>
</dbReference>
<keyword evidence="4 9" id="KW-0560">Oxidoreductase</keyword>
<dbReference type="PANTHER" id="PTHR11374">
    <property type="entry name" value="UDP-GLUCOSE DEHYDROGENASE/UDP-MANNAC DEHYDROGENASE"/>
    <property type="match status" value="1"/>
</dbReference>
<dbReference type="Pfam" id="PF03721">
    <property type="entry name" value="UDPG_MGDP_dh_N"/>
    <property type="match status" value="1"/>
</dbReference>
<dbReference type="InterPro" id="IPR036291">
    <property type="entry name" value="NAD(P)-bd_dom_sf"/>
</dbReference>
<keyword evidence="10" id="KW-1185">Reference proteome</keyword>
<dbReference type="PIRSF" id="PIRSF500133">
    <property type="entry name" value="UDPglc_DH_euk"/>
    <property type="match status" value="1"/>
</dbReference>
<name>A0ABM9HDP4_9BACT</name>
<dbReference type="Proteomes" id="UP001157733">
    <property type="component" value="Chromosome"/>
</dbReference>
<dbReference type="PIRSF" id="PIRSF000124">
    <property type="entry name" value="UDPglc_GDPman_dh"/>
    <property type="match status" value="1"/>
</dbReference>
<protein>
    <recommendedName>
        <fullName evidence="3">UDP-glucose 6-dehydrogenase</fullName>
        <ecNumber evidence="3">1.1.1.22</ecNumber>
    </recommendedName>
</protein>
<evidence type="ECO:0000313" key="10">
    <source>
        <dbReference type="Proteomes" id="UP001157733"/>
    </source>
</evidence>
<evidence type="ECO:0000256" key="4">
    <source>
        <dbReference type="ARBA" id="ARBA00023002"/>
    </source>
</evidence>
<comment type="catalytic activity">
    <reaction evidence="6">
        <text>UDP-alpha-D-glucose + 2 NAD(+) + H2O = UDP-alpha-D-glucuronate + 2 NADH + 3 H(+)</text>
        <dbReference type="Rhea" id="RHEA:23596"/>
        <dbReference type="ChEBI" id="CHEBI:15377"/>
        <dbReference type="ChEBI" id="CHEBI:15378"/>
        <dbReference type="ChEBI" id="CHEBI:57540"/>
        <dbReference type="ChEBI" id="CHEBI:57945"/>
        <dbReference type="ChEBI" id="CHEBI:58052"/>
        <dbReference type="ChEBI" id="CHEBI:58885"/>
        <dbReference type="EC" id="1.1.1.22"/>
    </reaction>
</comment>
<dbReference type="RefSeq" id="WP_345742319.1">
    <property type="nucleotide sequence ID" value="NZ_OX336137.1"/>
</dbReference>
<evidence type="ECO:0000256" key="1">
    <source>
        <dbReference type="ARBA" id="ARBA00004701"/>
    </source>
</evidence>
<reference evidence="9 10" key="1">
    <citation type="submission" date="2022-09" db="EMBL/GenBank/DDBJ databases">
        <authorList>
            <person name="Kop L."/>
        </authorList>
    </citation>
    <scope>NUCLEOTIDE SEQUENCE [LARGE SCALE GENOMIC DNA]</scope>
    <source>
        <strain evidence="9 10">347</strain>
    </source>
</reference>